<dbReference type="PRINTS" id="PR00119">
    <property type="entry name" value="CATATPASE"/>
</dbReference>
<feature type="transmembrane region" description="Helical" evidence="14">
    <location>
        <begin position="840"/>
        <end position="859"/>
    </location>
</feature>
<evidence type="ECO:0000256" key="8">
    <source>
        <dbReference type="ARBA" id="ARBA00022741"/>
    </source>
</evidence>
<dbReference type="SFLD" id="SFLDS00003">
    <property type="entry name" value="Haloacid_Dehalogenase"/>
    <property type="match status" value="1"/>
</dbReference>
<dbReference type="Pfam" id="PF00689">
    <property type="entry name" value="Cation_ATPase_C"/>
    <property type="match status" value="1"/>
</dbReference>
<keyword evidence="4" id="KW-1003">Cell membrane</keyword>
<reference evidence="16" key="1">
    <citation type="journal article" date="2020" name="mSystems">
        <title>Genome- and Community-Level Interaction Insights into Carbon Utilization and Element Cycling Functions of Hydrothermarchaeota in Hydrothermal Sediment.</title>
        <authorList>
            <person name="Zhou Z."/>
            <person name="Liu Y."/>
            <person name="Xu W."/>
            <person name="Pan J."/>
            <person name="Luo Z.H."/>
            <person name="Li M."/>
        </authorList>
    </citation>
    <scope>NUCLEOTIDE SEQUENCE [LARGE SCALE GENOMIC DNA]</scope>
    <source>
        <strain evidence="16">SpSt-783</strain>
    </source>
</reference>
<dbReference type="SUPFAM" id="SSF81653">
    <property type="entry name" value="Calcium ATPase, transduction domain A"/>
    <property type="match status" value="1"/>
</dbReference>
<keyword evidence="11" id="KW-1278">Translocase</keyword>
<comment type="caution">
    <text evidence="16">The sequence shown here is derived from an EMBL/GenBank/DDBJ whole genome shotgun (WGS) entry which is preliminary data.</text>
</comment>
<dbReference type="SFLD" id="SFLDG00002">
    <property type="entry name" value="C1.7:_P-type_atpase_like"/>
    <property type="match status" value="1"/>
</dbReference>
<feature type="transmembrane region" description="Helical" evidence="14">
    <location>
        <begin position="270"/>
        <end position="300"/>
    </location>
</feature>
<dbReference type="Gene3D" id="1.20.1110.10">
    <property type="entry name" value="Calcium-transporting ATPase, transmembrane domain"/>
    <property type="match status" value="1"/>
</dbReference>
<evidence type="ECO:0000259" key="15">
    <source>
        <dbReference type="SMART" id="SM00831"/>
    </source>
</evidence>
<dbReference type="Pfam" id="PF00122">
    <property type="entry name" value="E1-E2_ATPase"/>
    <property type="match status" value="1"/>
</dbReference>
<dbReference type="FunFam" id="3.40.50.1000:FF:000028">
    <property type="entry name" value="Calcium-transporting P-type ATPase, putative"/>
    <property type="match status" value="1"/>
</dbReference>
<evidence type="ECO:0000256" key="1">
    <source>
        <dbReference type="ARBA" id="ARBA00004651"/>
    </source>
</evidence>
<dbReference type="InterPro" id="IPR018303">
    <property type="entry name" value="ATPase_P-typ_P_site"/>
</dbReference>
<dbReference type="Gene3D" id="2.70.150.10">
    <property type="entry name" value="Calcium-transporting ATPase, cytoplasmic transduction domain A"/>
    <property type="match status" value="1"/>
</dbReference>
<accession>A0A7C6AH44</accession>
<keyword evidence="7" id="KW-0479">Metal-binding</keyword>
<evidence type="ECO:0000256" key="14">
    <source>
        <dbReference type="SAM" id="Phobius"/>
    </source>
</evidence>
<evidence type="ECO:0000256" key="3">
    <source>
        <dbReference type="ARBA" id="ARBA00012790"/>
    </source>
</evidence>
<dbReference type="InterPro" id="IPR036412">
    <property type="entry name" value="HAD-like_sf"/>
</dbReference>
<evidence type="ECO:0000256" key="13">
    <source>
        <dbReference type="ARBA" id="ARBA00023136"/>
    </source>
</evidence>
<dbReference type="PROSITE" id="PS00154">
    <property type="entry name" value="ATPASE_E1_E2"/>
    <property type="match status" value="1"/>
</dbReference>
<proteinExistence type="inferred from homology"/>
<dbReference type="FunFam" id="2.70.150.10:FF:000016">
    <property type="entry name" value="Calcium-transporting P-type ATPase putative"/>
    <property type="match status" value="1"/>
</dbReference>
<feature type="transmembrane region" description="Helical" evidence="14">
    <location>
        <begin position="61"/>
        <end position="77"/>
    </location>
</feature>
<dbReference type="GO" id="GO:1902600">
    <property type="term" value="P:proton transmembrane transport"/>
    <property type="evidence" value="ECO:0007669"/>
    <property type="project" value="TreeGrafter"/>
</dbReference>
<keyword evidence="8" id="KW-0547">Nucleotide-binding</keyword>
<dbReference type="NCBIfam" id="TIGR01517">
    <property type="entry name" value="ATPase-IIB_Ca"/>
    <property type="match status" value="1"/>
</dbReference>
<dbReference type="EC" id="7.2.2.10" evidence="3"/>
<comment type="subcellular location">
    <subcellularLocation>
        <location evidence="1">Cell membrane</location>
        <topology evidence="1">Multi-pass membrane protein</topology>
    </subcellularLocation>
</comment>
<sequence>MAKDYWHSLPINAVLETINTRIEGLNSEEARNRLEKFGPNEIKQAKKKTPFEMLLDQFKDFMILILIVAAIISGIVGEPIDTIAIIVIVIVNGIIGFIQEYRAEKAIEVLKKMAQSNVNVRRNNIVYTIPVSEVVPGDVVLLEAGNIVPADMRLIEVAQLKIDEAPLTGESVAVEKFTKELHDPGISLGDRKNMAYKGTIVTYGRGAGVVVATGMDTELGKIATMIQEEEGVKTPLQQRLISFGKYLSIIFLVVCAVVFAFGVLRGEPVTLIFLTAVSLAVAAIPEALPAVVTIALALGAKKMVKENALMRKLSAVETLGSVTYICSDKTGTLTQNKMIVREIFLNNKIIREEDFSNYAERNPEFFLALALSNDANYDKDGKIIGDPTETALCVVAYESGYDKRELIKKHPRVAELPFDSDRKCMTTIHRMEDGRIISFTKGAIDSLLEKSVGCLVEGEIKKDFEQLNKANLKMANDGLRVLAIAVREWKEIPKELTPANIEDGLIILGLVGMIDPPRLEVKEAIQQCKTAGIIPVMITGDHPVTARAIAYQLGILNDDTQAVITGKELDALSLEEFEKRVEHIRVYARVAPEQKLKIVKALQDKGQYVAMTGDGVNDAPALKRANIGVAMGIMGTEVSKEASHMILLDDNFATIVKAVREGRRIYDNIIKFIKYIMSCNIAEILLIFLAPFFGLPIPLLPIQLLWINLVTDSLPALALAFDPADADMMKRNPRPPGQGIFAEGVGEYIIFVGCLMTLVCLLTLNLEIRSDIHWRTMVFTVITLSELGNALAVRSAKESIFKIGIFSNKLLFFSILFLVLVQLIVIYLPAAQLIFKTQALTLTELGLCFILSSIVFFAVELEKLIRRIIAKKRCNF</sequence>
<evidence type="ECO:0000256" key="7">
    <source>
        <dbReference type="ARBA" id="ARBA00022723"/>
    </source>
</evidence>
<feature type="transmembrane region" description="Helical" evidence="14">
    <location>
        <begin position="745"/>
        <end position="766"/>
    </location>
</feature>
<dbReference type="Pfam" id="PF13246">
    <property type="entry name" value="Cation_ATPase"/>
    <property type="match status" value="1"/>
</dbReference>
<dbReference type="InterPro" id="IPR006068">
    <property type="entry name" value="ATPase_P-typ_cation-transptr_C"/>
</dbReference>
<keyword evidence="5" id="KW-0406">Ion transport</keyword>
<dbReference type="Gene3D" id="3.40.50.1000">
    <property type="entry name" value="HAD superfamily/HAD-like"/>
    <property type="match status" value="1"/>
</dbReference>
<dbReference type="SMART" id="SM00831">
    <property type="entry name" value="Cation_ATPase_N"/>
    <property type="match status" value="1"/>
</dbReference>
<dbReference type="SUPFAM" id="SSF56784">
    <property type="entry name" value="HAD-like"/>
    <property type="match status" value="1"/>
</dbReference>
<feature type="transmembrane region" description="Helical" evidence="14">
    <location>
        <begin position="805"/>
        <end position="828"/>
    </location>
</feature>
<dbReference type="GO" id="GO:0005524">
    <property type="term" value="F:ATP binding"/>
    <property type="evidence" value="ECO:0007669"/>
    <property type="project" value="UniProtKB-KW"/>
</dbReference>
<dbReference type="GO" id="GO:0005388">
    <property type="term" value="F:P-type calcium transporter activity"/>
    <property type="evidence" value="ECO:0007669"/>
    <property type="project" value="UniProtKB-EC"/>
</dbReference>
<dbReference type="InterPro" id="IPR023299">
    <property type="entry name" value="ATPase_P-typ_cyto_dom_N"/>
</dbReference>
<dbReference type="InterPro" id="IPR023298">
    <property type="entry name" value="ATPase_P-typ_TM_dom_sf"/>
</dbReference>
<organism evidence="16">
    <name type="scientific">candidate division WOR-3 bacterium</name>
    <dbReference type="NCBI Taxonomy" id="2052148"/>
    <lineage>
        <taxon>Bacteria</taxon>
        <taxon>Bacteria division WOR-3</taxon>
    </lineage>
</organism>
<dbReference type="NCBIfam" id="TIGR01494">
    <property type="entry name" value="ATPase_P-type"/>
    <property type="match status" value="3"/>
</dbReference>
<dbReference type="GO" id="GO:0140352">
    <property type="term" value="P:export from cell"/>
    <property type="evidence" value="ECO:0007669"/>
    <property type="project" value="UniProtKB-ARBA"/>
</dbReference>
<name>A0A7C6AH44_UNCW3</name>
<keyword evidence="9" id="KW-0106">Calcium</keyword>
<keyword evidence="5" id="KW-0813">Transport</keyword>
<dbReference type="SUPFAM" id="SSF81660">
    <property type="entry name" value="Metal cation-transporting ATPase, ATP-binding domain N"/>
    <property type="match status" value="1"/>
</dbReference>
<dbReference type="GO" id="GO:0005886">
    <property type="term" value="C:plasma membrane"/>
    <property type="evidence" value="ECO:0007669"/>
    <property type="project" value="UniProtKB-SubCell"/>
</dbReference>
<dbReference type="InterPro" id="IPR004014">
    <property type="entry name" value="ATPase_P-typ_cation-transptr_N"/>
</dbReference>
<protein>
    <recommendedName>
        <fullName evidence="3">P-type Ca(2+) transporter</fullName>
        <ecNumber evidence="3">7.2.2.10</ecNumber>
    </recommendedName>
</protein>
<dbReference type="CDD" id="cd02089">
    <property type="entry name" value="P-type_ATPase_Ca_prok"/>
    <property type="match status" value="1"/>
</dbReference>
<keyword evidence="10" id="KW-0067">ATP-binding</keyword>
<feature type="domain" description="Cation-transporting P-type ATPase N-terminal" evidence="15">
    <location>
        <begin position="5"/>
        <end position="78"/>
    </location>
</feature>
<dbReference type="SFLD" id="SFLDF00027">
    <property type="entry name" value="p-type_atpase"/>
    <property type="match status" value="1"/>
</dbReference>
<keyword evidence="5" id="KW-0109">Calcium transport</keyword>
<evidence type="ECO:0000256" key="12">
    <source>
        <dbReference type="ARBA" id="ARBA00022989"/>
    </source>
</evidence>
<evidence type="ECO:0000256" key="6">
    <source>
        <dbReference type="ARBA" id="ARBA00022692"/>
    </source>
</evidence>
<keyword evidence="6 14" id="KW-0812">Transmembrane</keyword>
<dbReference type="InterPro" id="IPR050510">
    <property type="entry name" value="Cation_transp_ATPase_P-type"/>
</dbReference>
<evidence type="ECO:0000256" key="5">
    <source>
        <dbReference type="ARBA" id="ARBA00022568"/>
    </source>
</evidence>
<dbReference type="PANTHER" id="PTHR43294:SF21">
    <property type="entry name" value="CATION TRANSPORTING ATPASE"/>
    <property type="match status" value="1"/>
</dbReference>
<dbReference type="PANTHER" id="PTHR43294">
    <property type="entry name" value="SODIUM/POTASSIUM-TRANSPORTING ATPASE SUBUNIT ALPHA"/>
    <property type="match status" value="1"/>
</dbReference>
<dbReference type="InterPro" id="IPR006408">
    <property type="entry name" value="P-type_ATPase_IIB"/>
</dbReference>
<dbReference type="EMBL" id="DTHJ01000121">
    <property type="protein sequence ID" value="HHS63095.1"/>
    <property type="molecule type" value="Genomic_DNA"/>
</dbReference>
<dbReference type="AlphaFoldDB" id="A0A7C6AH44"/>
<evidence type="ECO:0000256" key="4">
    <source>
        <dbReference type="ARBA" id="ARBA00022475"/>
    </source>
</evidence>
<dbReference type="Pfam" id="PF00690">
    <property type="entry name" value="Cation_ATPase_N"/>
    <property type="match status" value="1"/>
</dbReference>
<dbReference type="Gene3D" id="3.40.1110.10">
    <property type="entry name" value="Calcium-transporting ATPase, cytoplasmic domain N"/>
    <property type="match status" value="1"/>
</dbReference>
<dbReference type="FunFam" id="3.40.50.1000:FF:000001">
    <property type="entry name" value="Phospholipid-transporting ATPase IC"/>
    <property type="match status" value="1"/>
</dbReference>
<evidence type="ECO:0000256" key="11">
    <source>
        <dbReference type="ARBA" id="ARBA00022967"/>
    </source>
</evidence>
<dbReference type="InterPro" id="IPR059000">
    <property type="entry name" value="ATPase_P-type_domA"/>
</dbReference>
<keyword evidence="13 14" id="KW-0472">Membrane</keyword>
<evidence type="ECO:0000256" key="2">
    <source>
        <dbReference type="ARBA" id="ARBA00005675"/>
    </source>
</evidence>
<dbReference type="PRINTS" id="PR00120">
    <property type="entry name" value="HATPASE"/>
</dbReference>
<dbReference type="GO" id="GO:0016887">
    <property type="term" value="F:ATP hydrolysis activity"/>
    <property type="evidence" value="ECO:0007669"/>
    <property type="project" value="InterPro"/>
</dbReference>
<dbReference type="InterPro" id="IPR023214">
    <property type="entry name" value="HAD_sf"/>
</dbReference>
<evidence type="ECO:0000256" key="10">
    <source>
        <dbReference type="ARBA" id="ARBA00022840"/>
    </source>
</evidence>
<feature type="transmembrane region" description="Helical" evidence="14">
    <location>
        <begin position="246"/>
        <end position="264"/>
    </location>
</feature>
<evidence type="ECO:0000313" key="16">
    <source>
        <dbReference type="EMBL" id="HHS63095.1"/>
    </source>
</evidence>
<dbReference type="InterPro" id="IPR001757">
    <property type="entry name" value="P_typ_ATPase"/>
</dbReference>
<comment type="similarity">
    <text evidence="2">Belongs to the cation transport ATPase (P-type) (TC 3.A.3) family. Type IIA subfamily.</text>
</comment>
<dbReference type="SUPFAM" id="SSF81665">
    <property type="entry name" value="Calcium ATPase, transmembrane domain M"/>
    <property type="match status" value="1"/>
</dbReference>
<dbReference type="GO" id="GO:0046872">
    <property type="term" value="F:metal ion binding"/>
    <property type="evidence" value="ECO:0007669"/>
    <property type="project" value="UniProtKB-KW"/>
</dbReference>
<keyword evidence="12 14" id="KW-1133">Transmembrane helix</keyword>
<gene>
    <name evidence="16" type="ORF">ENV70_05750</name>
</gene>
<dbReference type="InterPro" id="IPR008250">
    <property type="entry name" value="ATPase_P-typ_transduc_dom_A_sf"/>
</dbReference>
<evidence type="ECO:0000256" key="9">
    <source>
        <dbReference type="ARBA" id="ARBA00022837"/>
    </source>
</evidence>
<dbReference type="InterPro" id="IPR044492">
    <property type="entry name" value="P_typ_ATPase_HD_dom"/>
</dbReference>